<sequence length="259" mass="29728">MDFNVIELGIGIPFTKDSPTEKINFKTSYLFTHNDERWNSKPDRQSFFKEKIEMDLHCISHVDAINHRAQNKIGFKGSKYESEPSTYQNGADTIPIIRGKALMLDFPKFLKVDILKEENEITVNLIEKCLNFQGTGIDDYKIILIRTGHIVHWKNGEYDKYFEKEVGLNVEAITWLAEKNIIAVGADNFAVENIPTKENSYSNFYPGHKKFLGEKGIYIIENLDLDDLSARKINRFYFIAAPIRFKNASAALINPIALL</sequence>
<comment type="caution">
    <text evidence="1">The sequence shown here is derived from an EMBL/GenBank/DDBJ whole genome shotgun (WGS) entry which is preliminary data.</text>
</comment>
<dbReference type="AlphaFoldDB" id="F1TDQ9"/>
<gene>
    <name evidence="1" type="ORF">Cpap_1938</name>
</gene>
<proteinExistence type="predicted"/>
<dbReference type="SUPFAM" id="SSF102198">
    <property type="entry name" value="Putative cyclase"/>
    <property type="match status" value="1"/>
</dbReference>
<evidence type="ECO:0000313" key="2">
    <source>
        <dbReference type="Proteomes" id="UP000003860"/>
    </source>
</evidence>
<name>F1TDQ9_9FIRM</name>
<keyword evidence="2" id="KW-1185">Reference proteome</keyword>
<dbReference type="EMBL" id="ACXX02000008">
    <property type="protein sequence ID" value="EGD47355.1"/>
    <property type="molecule type" value="Genomic_DNA"/>
</dbReference>
<dbReference type="RefSeq" id="WP_004619775.1">
    <property type="nucleotide sequence ID" value="NZ_ACXX02000008.1"/>
</dbReference>
<accession>F1TDQ9</accession>
<dbReference type="Pfam" id="PF04199">
    <property type="entry name" value="Cyclase"/>
    <property type="match status" value="1"/>
</dbReference>
<dbReference type="GO" id="GO:0004061">
    <property type="term" value="F:arylformamidase activity"/>
    <property type="evidence" value="ECO:0007669"/>
    <property type="project" value="InterPro"/>
</dbReference>
<reference evidence="1" key="1">
    <citation type="submission" date="2009-07" db="EMBL/GenBank/DDBJ databases">
        <authorList>
            <consortium name="US DOE Joint Genome Institute (JGI-PGF)"/>
            <person name="Lucas S."/>
            <person name="Copeland A."/>
            <person name="Lapidus A."/>
            <person name="Glavina del Rio T."/>
            <person name="Tice H."/>
            <person name="Bruce D."/>
            <person name="Goodwin L."/>
            <person name="Pitluck S."/>
            <person name="Larimer F."/>
            <person name="Land M.L."/>
            <person name="Mouttaki H."/>
            <person name="He Z."/>
            <person name="Zhou J."/>
            <person name="Hemme C.L."/>
        </authorList>
    </citation>
    <scope>NUCLEOTIDE SEQUENCE</scope>
    <source>
        <strain evidence="1">DSM 2782</strain>
    </source>
</reference>
<dbReference type="eggNOG" id="COG1878">
    <property type="taxonomic scope" value="Bacteria"/>
</dbReference>
<dbReference type="InterPro" id="IPR037175">
    <property type="entry name" value="KFase_sf"/>
</dbReference>
<evidence type="ECO:0000313" key="1">
    <source>
        <dbReference type="EMBL" id="EGD47355.1"/>
    </source>
</evidence>
<dbReference type="PANTHER" id="PTHR34861:SF10">
    <property type="entry name" value="CYCLASE"/>
    <property type="match status" value="1"/>
</dbReference>
<reference evidence="1" key="2">
    <citation type="submission" date="2011-01" db="EMBL/GenBank/DDBJ databases">
        <title>The Non-contiguous Finished genome of Clostridium papyrosolvens.</title>
        <authorList>
            <person name="Lucas S."/>
            <person name="Copeland A."/>
            <person name="Lapidus A."/>
            <person name="Cheng J.-F."/>
            <person name="Goodwin L."/>
            <person name="Pitluck S."/>
            <person name="Misra M."/>
            <person name="Chertkov O."/>
            <person name="Detter J.C."/>
            <person name="Han C."/>
            <person name="Tapia R."/>
            <person name="Land M."/>
            <person name="Hauser L."/>
            <person name="Kyrpides N."/>
            <person name="Ivanova N."/>
            <person name="Pagani I."/>
            <person name="Mouttaki H."/>
            <person name="He Z."/>
            <person name="Zhou J."/>
            <person name="Hemme C.L."/>
            <person name="Woyke T."/>
        </authorList>
    </citation>
    <scope>NUCLEOTIDE SEQUENCE [LARGE SCALE GENOMIC DNA]</scope>
    <source>
        <strain evidence="1">DSM 2782</strain>
    </source>
</reference>
<dbReference type="PANTHER" id="PTHR34861">
    <property type="match status" value="1"/>
</dbReference>
<dbReference type="Gene3D" id="3.50.30.50">
    <property type="entry name" value="Putative cyclase"/>
    <property type="match status" value="1"/>
</dbReference>
<dbReference type="GO" id="GO:0019441">
    <property type="term" value="P:L-tryptophan catabolic process to kynurenine"/>
    <property type="evidence" value="ECO:0007669"/>
    <property type="project" value="InterPro"/>
</dbReference>
<dbReference type="OrthoDB" id="9796085at2"/>
<protein>
    <submittedName>
        <fullName evidence="1">Cyclase family protein</fullName>
    </submittedName>
</protein>
<dbReference type="STRING" id="588581.Cpap_1938"/>
<dbReference type="InterPro" id="IPR007325">
    <property type="entry name" value="KFase/CYL"/>
</dbReference>
<dbReference type="Proteomes" id="UP000003860">
    <property type="component" value="Unassembled WGS sequence"/>
</dbReference>
<organism evidence="1 2">
    <name type="scientific">Ruminiclostridium papyrosolvens DSM 2782</name>
    <dbReference type="NCBI Taxonomy" id="588581"/>
    <lineage>
        <taxon>Bacteria</taxon>
        <taxon>Bacillati</taxon>
        <taxon>Bacillota</taxon>
        <taxon>Clostridia</taxon>
        <taxon>Eubacteriales</taxon>
        <taxon>Oscillospiraceae</taxon>
        <taxon>Ruminiclostridium</taxon>
    </lineage>
</organism>